<keyword evidence="13" id="KW-0997">Cell inner membrane</keyword>
<evidence type="ECO:0000256" key="8">
    <source>
        <dbReference type="ARBA" id="ARBA00022827"/>
    </source>
</evidence>
<dbReference type="InterPro" id="IPR003374">
    <property type="entry name" value="ApbE-like_sf"/>
</dbReference>
<evidence type="ECO:0000256" key="5">
    <source>
        <dbReference type="ARBA" id="ARBA00022630"/>
    </source>
</evidence>
<evidence type="ECO:0000256" key="11">
    <source>
        <dbReference type="ARBA" id="ARBA00048540"/>
    </source>
</evidence>
<comment type="similarity">
    <text evidence="2 12 13">Belongs to the ApbE family.</text>
</comment>
<gene>
    <name evidence="14" type="ORF">ACFO4O_16085</name>
</gene>
<evidence type="ECO:0000256" key="3">
    <source>
        <dbReference type="ARBA" id="ARBA00011955"/>
    </source>
</evidence>
<evidence type="ECO:0000256" key="9">
    <source>
        <dbReference type="ARBA" id="ARBA00022842"/>
    </source>
</evidence>
<keyword evidence="13" id="KW-0449">Lipoprotein</keyword>
<reference evidence="15" key="1">
    <citation type="journal article" date="2019" name="Int. J. Syst. Evol. Microbiol.">
        <title>The Global Catalogue of Microorganisms (GCM) 10K type strain sequencing project: providing services to taxonomists for standard genome sequencing and annotation.</title>
        <authorList>
            <consortium name="The Broad Institute Genomics Platform"/>
            <consortium name="The Broad Institute Genome Sequencing Center for Infectious Disease"/>
            <person name="Wu L."/>
            <person name="Ma J."/>
        </authorList>
    </citation>
    <scope>NUCLEOTIDE SEQUENCE [LARGE SCALE GENOMIC DNA]</scope>
    <source>
        <strain evidence="15">KACC 12507</strain>
    </source>
</reference>
<dbReference type="EMBL" id="JBHSGU010000019">
    <property type="protein sequence ID" value="MFC4701676.1"/>
    <property type="molecule type" value="Genomic_DNA"/>
</dbReference>
<evidence type="ECO:0000256" key="4">
    <source>
        <dbReference type="ARBA" id="ARBA00016337"/>
    </source>
</evidence>
<dbReference type="InterPro" id="IPR024932">
    <property type="entry name" value="ApbE"/>
</dbReference>
<dbReference type="Proteomes" id="UP001595897">
    <property type="component" value="Unassembled WGS sequence"/>
</dbReference>
<accession>A0ABV9LYL6</accession>
<evidence type="ECO:0000256" key="1">
    <source>
        <dbReference type="ARBA" id="ARBA00001946"/>
    </source>
</evidence>
<evidence type="ECO:0000256" key="6">
    <source>
        <dbReference type="ARBA" id="ARBA00022679"/>
    </source>
</evidence>
<keyword evidence="6 12" id="KW-0808">Transferase</keyword>
<keyword evidence="9 12" id="KW-0460">Magnesium</keyword>
<dbReference type="SUPFAM" id="SSF143631">
    <property type="entry name" value="ApbE-like"/>
    <property type="match status" value="1"/>
</dbReference>
<dbReference type="Gene3D" id="3.10.520.10">
    <property type="entry name" value="ApbE-like domains"/>
    <property type="match status" value="1"/>
</dbReference>
<keyword evidence="7 12" id="KW-0479">Metal-binding</keyword>
<evidence type="ECO:0000256" key="12">
    <source>
        <dbReference type="PIRNR" id="PIRNR006268"/>
    </source>
</evidence>
<organism evidence="14 15">
    <name type="scientific">Glaciecola siphonariae</name>
    <dbReference type="NCBI Taxonomy" id="521012"/>
    <lineage>
        <taxon>Bacteria</taxon>
        <taxon>Pseudomonadati</taxon>
        <taxon>Pseudomonadota</taxon>
        <taxon>Gammaproteobacteria</taxon>
        <taxon>Alteromonadales</taxon>
        <taxon>Alteromonadaceae</taxon>
        <taxon>Glaciecola</taxon>
    </lineage>
</organism>
<evidence type="ECO:0000256" key="2">
    <source>
        <dbReference type="ARBA" id="ARBA00008282"/>
    </source>
</evidence>
<dbReference type="PANTHER" id="PTHR30040:SF2">
    <property type="entry name" value="FAD:PROTEIN FMN TRANSFERASE"/>
    <property type="match status" value="1"/>
</dbReference>
<protein>
    <recommendedName>
        <fullName evidence="4 12">FAD:protein FMN transferase</fullName>
        <ecNumber evidence="3 12">2.7.1.180</ecNumber>
    </recommendedName>
    <alternativeName>
        <fullName evidence="10 12">Flavin transferase</fullName>
    </alternativeName>
</protein>
<dbReference type="EC" id="2.7.1.180" evidence="3 12"/>
<proteinExistence type="inferred from homology"/>
<comment type="catalytic activity">
    <reaction evidence="11 12 13">
        <text>L-threonyl-[protein] + FAD = FMN-L-threonyl-[protein] + AMP + H(+)</text>
        <dbReference type="Rhea" id="RHEA:36847"/>
        <dbReference type="Rhea" id="RHEA-COMP:11060"/>
        <dbReference type="Rhea" id="RHEA-COMP:11061"/>
        <dbReference type="ChEBI" id="CHEBI:15378"/>
        <dbReference type="ChEBI" id="CHEBI:30013"/>
        <dbReference type="ChEBI" id="CHEBI:57692"/>
        <dbReference type="ChEBI" id="CHEBI:74257"/>
        <dbReference type="ChEBI" id="CHEBI:456215"/>
        <dbReference type="EC" id="2.7.1.180"/>
    </reaction>
</comment>
<comment type="subcellular location">
    <subcellularLocation>
        <location evidence="13">Cell inner membrane</location>
        <topology evidence="13">Lipid-anchor</topology>
        <orientation evidence="13">Periplasmic side</orientation>
    </subcellularLocation>
</comment>
<evidence type="ECO:0000313" key="14">
    <source>
        <dbReference type="EMBL" id="MFC4701676.1"/>
    </source>
</evidence>
<sequence length="345" mass="37887">MRQPSKYISGVFIILTLLFISSCSEPLDHAYALNGKTMGTTYNVKFYLSEQSQNVDVQALQAELDQRLIEINQLMSTYIPDSELSLLNQAIANEPFPISDETQRVINEALRIGNMSNGALDITVGPLVNLWGFGPDQKPETVPRPEQISELEPFVGTDKFVLDGGKIIKAHHKVYIDLSTIAKGYAVDELASILSDKGIADYLVEIGGEMRVAGKKPGQQDWLVAIEKPITSERAIQRILSIGDNAIASSGDYRNYFEEAGVRFSHLIDPKTAYPIQHNLVAVSVIAPTCIEADGLATALIVMGAEEGRALAERAGISALFITKEGDEFVEYRSTAFERHVKVVQ</sequence>
<keyword evidence="8 12" id="KW-0274">FAD</keyword>
<evidence type="ECO:0000313" key="15">
    <source>
        <dbReference type="Proteomes" id="UP001595897"/>
    </source>
</evidence>
<dbReference type="PROSITE" id="PS51257">
    <property type="entry name" value="PROKAR_LIPOPROTEIN"/>
    <property type="match status" value="1"/>
</dbReference>
<evidence type="ECO:0000256" key="13">
    <source>
        <dbReference type="RuleBase" id="RU363002"/>
    </source>
</evidence>
<dbReference type="GO" id="GO:0016740">
    <property type="term" value="F:transferase activity"/>
    <property type="evidence" value="ECO:0007669"/>
    <property type="project" value="UniProtKB-KW"/>
</dbReference>
<comment type="cofactor">
    <cofactor evidence="1 13">
        <name>Mg(2+)</name>
        <dbReference type="ChEBI" id="CHEBI:18420"/>
    </cofactor>
</comment>
<keyword evidence="13" id="KW-1003">Cell membrane</keyword>
<dbReference type="Pfam" id="PF02424">
    <property type="entry name" value="ApbE"/>
    <property type="match status" value="1"/>
</dbReference>
<evidence type="ECO:0000256" key="10">
    <source>
        <dbReference type="ARBA" id="ARBA00031306"/>
    </source>
</evidence>
<dbReference type="PANTHER" id="PTHR30040">
    <property type="entry name" value="THIAMINE BIOSYNTHESIS LIPOPROTEIN APBE"/>
    <property type="match status" value="1"/>
</dbReference>
<comment type="caution">
    <text evidence="14">The sequence shown here is derived from an EMBL/GenBank/DDBJ whole genome shotgun (WGS) entry which is preliminary data.</text>
</comment>
<keyword evidence="5 12" id="KW-0285">Flavoprotein</keyword>
<keyword evidence="15" id="KW-1185">Reference proteome</keyword>
<dbReference type="RefSeq" id="WP_382410377.1">
    <property type="nucleotide sequence ID" value="NZ_JBHSGU010000019.1"/>
</dbReference>
<comment type="function">
    <text evidence="13">Flavin transferase that catalyzes the transfer of the FMN moiety of FAD and its covalent binding to the hydroxyl group of a threonine residue in a target flavoprotein.</text>
</comment>
<evidence type="ECO:0000256" key="7">
    <source>
        <dbReference type="ARBA" id="ARBA00022723"/>
    </source>
</evidence>
<name>A0ABV9LYL6_9ALTE</name>
<dbReference type="PIRSF" id="PIRSF006268">
    <property type="entry name" value="ApbE"/>
    <property type="match status" value="1"/>
</dbReference>
<keyword evidence="13" id="KW-0472">Membrane</keyword>